<dbReference type="PATRIC" id="fig|516051.4.peg.2645"/>
<dbReference type="AlphaFoldDB" id="A0A0D5YWA9"/>
<dbReference type="Pfam" id="PF13426">
    <property type="entry name" value="PAS_9"/>
    <property type="match status" value="1"/>
</dbReference>
<evidence type="ECO:0000256" key="3">
    <source>
        <dbReference type="ARBA" id="ARBA00022553"/>
    </source>
</evidence>
<keyword evidence="8" id="KW-1185">Reference proteome</keyword>
<dbReference type="PROSITE" id="PS50109">
    <property type="entry name" value="HIS_KIN"/>
    <property type="match status" value="1"/>
</dbReference>
<protein>
    <recommendedName>
        <fullName evidence="2">histidine kinase</fullName>
        <ecNumber evidence="2">2.7.13.3</ecNumber>
    </recommendedName>
</protein>
<sequence>MSSKITQENNSTKWLEHMGSAIALLDSKFNFVAASDSWHKSFQLGKTNKELNGKNILSIFKDQGDELKTRLEYALDGLKDIQLMQRAILPDGGMDEKIWYLNPWKDGYGNNIGVVINVKEISERKSLELDLKRTQHLLHQKSEIAKIGSWEYDLTSDRLFWSDKVKEIHGVSQKYAPNYSEALGFFKQGDSRNRMVNAFKEAINNAKPWNEEVQIVTAEGKTVWVNSIGRPKFKEGKCTRILGTLQEIQPKKSAEPDREGSLPLGYEELFYHAPVAMAVCDYKSGKIMNVNDQLLHMVGSDKDDLFHKPFASFLSLDKAQRLPLAKELITTKKVEAIVTRFTKTGSRPISITIDAKLLGSPEGQNVILATIAVAQTDSKKNDRTAVDENEELKKLVNFDHLVSHNLKSYATNISLLLGFLDKESEDAERKNLTKLLFKSTENLMGEIRGLREMVAIGENKGLKKVSLPLNDFIFSAEQKLSGLIKKEGVKIFNGILEDVKVKVVPVYMESILGNILSNSIRFRQNDKSPVVVFNVAETKKYTVLSIEDNGVGIDLSKHQDKIFGLYRTINSSKSNGVGLYLAKYQMELMKGHIEVESTVGVGTTFKLYFPK</sequence>
<dbReference type="Gene3D" id="3.30.450.20">
    <property type="entry name" value="PAS domain"/>
    <property type="match status" value="3"/>
</dbReference>
<dbReference type="GO" id="GO:0004673">
    <property type="term" value="F:protein histidine kinase activity"/>
    <property type="evidence" value="ECO:0007669"/>
    <property type="project" value="UniProtKB-EC"/>
</dbReference>
<dbReference type="HOGENOM" id="CLU_000445_114_71_10"/>
<feature type="domain" description="Histidine kinase" evidence="6">
    <location>
        <begin position="401"/>
        <end position="611"/>
    </location>
</feature>
<dbReference type="InterPro" id="IPR013656">
    <property type="entry name" value="PAS_4"/>
</dbReference>
<evidence type="ECO:0000256" key="2">
    <source>
        <dbReference type="ARBA" id="ARBA00012438"/>
    </source>
</evidence>
<comment type="catalytic activity">
    <reaction evidence="1">
        <text>ATP + protein L-histidine = ADP + protein N-phospho-L-histidine.</text>
        <dbReference type="EC" id="2.7.13.3"/>
    </reaction>
</comment>
<dbReference type="OrthoDB" id="5522855at2"/>
<accession>A0A0D5YWA9</accession>
<dbReference type="Gene3D" id="3.30.565.10">
    <property type="entry name" value="Histidine kinase-like ATPase, C-terminal domain"/>
    <property type="match status" value="1"/>
</dbReference>
<dbReference type="PRINTS" id="PR00344">
    <property type="entry name" value="BCTRLSENSOR"/>
</dbReference>
<dbReference type="PANTHER" id="PTHR43304:SF1">
    <property type="entry name" value="PAC DOMAIN-CONTAINING PROTEIN"/>
    <property type="match status" value="1"/>
</dbReference>
<evidence type="ECO:0000256" key="4">
    <source>
        <dbReference type="ARBA" id="ARBA00022679"/>
    </source>
</evidence>
<evidence type="ECO:0000313" key="8">
    <source>
        <dbReference type="Proteomes" id="UP000032726"/>
    </source>
</evidence>
<dbReference type="SMART" id="SM00091">
    <property type="entry name" value="PAS"/>
    <property type="match status" value="2"/>
</dbReference>
<dbReference type="RefSeq" id="WP_045802717.1">
    <property type="nucleotide sequence ID" value="NZ_CP011071.1"/>
</dbReference>
<proteinExistence type="predicted"/>
<reference evidence="7 8" key="1">
    <citation type="submission" date="2015-03" db="EMBL/GenBank/DDBJ databases">
        <title>Complete genome sequence of Muricauda lutaonensis CC-HSB-11T, isolated from a coastal hot spring.</title>
        <authorList>
            <person name="Kim K.M."/>
        </authorList>
    </citation>
    <scope>NUCLEOTIDE SEQUENCE [LARGE SCALE GENOMIC DNA]</scope>
    <source>
        <strain evidence="7 8">CC-HSB-11</strain>
    </source>
</reference>
<dbReference type="EC" id="2.7.13.3" evidence="2"/>
<evidence type="ECO:0000256" key="1">
    <source>
        <dbReference type="ARBA" id="ARBA00000085"/>
    </source>
</evidence>
<dbReference type="InterPro" id="IPR052162">
    <property type="entry name" value="Sensor_kinase/Photoreceptor"/>
</dbReference>
<dbReference type="InterPro" id="IPR004358">
    <property type="entry name" value="Sig_transdc_His_kin-like_C"/>
</dbReference>
<dbReference type="SMART" id="SM00387">
    <property type="entry name" value="HATPase_c"/>
    <property type="match status" value="1"/>
</dbReference>
<evidence type="ECO:0000259" key="6">
    <source>
        <dbReference type="PROSITE" id="PS50109"/>
    </source>
</evidence>
<dbReference type="KEGG" id="mlt:VC82_2579"/>
<keyword evidence="3" id="KW-0597">Phosphoprotein</keyword>
<dbReference type="InterPro" id="IPR005467">
    <property type="entry name" value="His_kinase_dom"/>
</dbReference>
<dbReference type="PANTHER" id="PTHR43304">
    <property type="entry name" value="PHYTOCHROME-LIKE PROTEIN CPH1"/>
    <property type="match status" value="1"/>
</dbReference>
<dbReference type="Proteomes" id="UP000032726">
    <property type="component" value="Chromosome"/>
</dbReference>
<dbReference type="SUPFAM" id="SSF55785">
    <property type="entry name" value="PYP-like sensor domain (PAS domain)"/>
    <property type="match status" value="3"/>
</dbReference>
<dbReference type="InterPro" id="IPR003594">
    <property type="entry name" value="HATPase_dom"/>
</dbReference>
<dbReference type="STRING" id="516051.VC82_2579"/>
<dbReference type="EMBL" id="CP011071">
    <property type="protein sequence ID" value="AKA36143.1"/>
    <property type="molecule type" value="Genomic_DNA"/>
</dbReference>
<dbReference type="NCBIfam" id="TIGR00229">
    <property type="entry name" value="sensory_box"/>
    <property type="match status" value="1"/>
</dbReference>
<dbReference type="InterPro" id="IPR036890">
    <property type="entry name" value="HATPase_C_sf"/>
</dbReference>
<keyword evidence="5" id="KW-0418">Kinase</keyword>
<evidence type="ECO:0000313" key="7">
    <source>
        <dbReference type="EMBL" id="AKA36143.1"/>
    </source>
</evidence>
<gene>
    <name evidence="7" type="ORF">VC82_2579</name>
</gene>
<evidence type="ECO:0000256" key="5">
    <source>
        <dbReference type="ARBA" id="ARBA00022777"/>
    </source>
</evidence>
<dbReference type="Pfam" id="PF02518">
    <property type="entry name" value="HATPase_c"/>
    <property type="match status" value="1"/>
</dbReference>
<dbReference type="InterPro" id="IPR035965">
    <property type="entry name" value="PAS-like_dom_sf"/>
</dbReference>
<name>A0A0D5YWA9_9FLAO</name>
<organism evidence="7 8">
    <name type="scientific">Flagellimonas lutaonensis</name>
    <dbReference type="NCBI Taxonomy" id="516051"/>
    <lineage>
        <taxon>Bacteria</taxon>
        <taxon>Pseudomonadati</taxon>
        <taxon>Bacteroidota</taxon>
        <taxon>Flavobacteriia</taxon>
        <taxon>Flavobacteriales</taxon>
        <taxon>Flavobacteriaceae</taxon>
        <taxon>Flagellimonas</taxon>
    </lineage>
</organism>
<dbReference type="Pfam" id="PF08448">
    <property type="entry name" value="PAS_4"/>
    <property type="match status" value="1"/>
</dbReference>
<dbReference type="InterPro" id="IPR013655">
    <property type="entry name" value="PAS_fold_3"/>
</dbReference>
<dbReference type="Pfam" id="PF08447">
    <property type="entry name" value="PAS_3"/>
    <property type="match status" value="1"/>
</dbReference>
<dbReference type="SUPFAM" id="SSF55874">
    <property type="entry name" value="ATPase domain of HSP90 chaperone/DNA topoisomerase II/histidine kinase"/>
    <property type="match status" value="1"/>
</dbReference>
<dbReference type="InterPro" id="IPR000014">
    <property type="entry name" value="PAS"/>
</dbReference>
<keyword evidence="4" id="KW-0808">Transferase</keyword>